<dbReference type="InterPro" id="IPR000390">
    <property type="entry name" value="Small_drug/metabolite_transptr"/>
</dbReference>
<dbReference type="PANTHER" id="PTHR30561:SF0">
    <property type="entry name" value="GUANIDINIUM EXPORTER"/>
    <property type="match status" value="1"/>
</dbReference>
<dbReference type="PANTHER" id="PTHR30561">
    <property type="entry name" value="SMR FAMILY PROTON-DEPENDENT DRUG EFFLUX TRANSPORTER SUGE"/>
    <property type="match status" value="1"/>
</dbReference>
<evidence type="ECO:0000313" key="9">
    <source>
        <dbReference type="EMBL" id="PZG41863.1"/>
    </source>
</evidence>
<feature type="transmembrane region" description="Helical" evidence="8">
    <location>
        <begin position="57"/>
        <end position="79"/>
    </location>
</feature>
<feature type="transmembrane region" description="Helical" evidence="8">
    <location>
        <begin position="85"/>
        <end position="103"/>
    </location>
</feature>
<evidence type="ECO:0000313" key="10">
    <source>
        <dbReference type="Proteomes" id="UP000248544"/>
    </source>
</evidence>
<dbReference type="InterPro" id="IPR045324">
    <property type="entry name" value="Small_multidrug_res"/>
</dbReference>
<keyword evidence="6 8" id="KW-0472">Membrane</keyword>
<evidence type="ECO:0000256" key="3">
    <source>
        <dbReference type="ARBA" id="ARBA00022475"/>
    </source>
</evidence>
<evidence type="ECO:0000256" key="5">
    <source>
        <dbReference type="ARBA" id="ARBA00022989"/>
    </source>
</evidence>
<name>A0A2W2G1N3_9ACTN</name>
<evidence type="ECO:0000256" key="4">
    <source>
        <dbReference type="ARBA" id="ARBA00022692"/>
    </source>
</evidence>
<comment type="subcellular location">
    <subcellularLocation>
        <location evidence="1 7">Cell membrane</location>
        <topology evidence="1 7">Multi-pass membrane protein</topology>
    </subcellularLocation>
</comment>
<comment type="similarity">
    <text evidence="7">Belongs to the drug/metabolite transporter (DMT) superfamily. Small multidrug resistance (SMR) (TC 2.A.7.1) family.</text>
</comment>
<evidence type="ECO:0000256" key="7">
    <source>
        <dbReference type="RuleBase" id="RU003942"/>
    </source>
</evidence>
<dbReference type="AlphaFoldDB" id="A0A2W2G1N3"/>
<dbReference type="SUPFAM" id="SSF103481">
    <property type="entry name" value="Multidrug resistance efflux transporter EmrE"/>
    <property type="match status" value="1"/>
</dbReference>
<keyword evidence="4 7" id="KW-0812">Transmembrane</keyword>
<dbReference type="EMBL" id="POUA01000164">
    <property type="protein sequence ID" value="PZG41863.1"/>
    <property type="molecule type" value="Genomic_DNA"/>
</dbReference>
<protein>
    <submittedName>
        <fullName evidence="9">QacE family quaternary ammonium compound efflux SMR transporter</fullName>
    </submittedName>
</protein>
<evidence type="ECO:0000256" key="6">
    <source>
        <dbReference type="ARBA" id="ARBA00023136"/>
    </source>
</evidence>
<evidence type="ECO:0000256" key="8">
    <source>
        <dbReference type="SAM" id="Phobius"/>
    </source>
</evidence>
<gene>
    <name evidence="9" type="ORF">C1I98_20630</name>
</gene>
<sequence length="105" mass="10582">MAWLLLIGAALLEVVWALALDRSDGFTRFVPAAIGVTGAVLSFAMLTFALRDLPTGTAYAVWVGLGAVGVAVAGIVALGESASPARPACLFLILAGVVGLKLAEG</sequence>
<keyword evidence="3" id="KW-1003">Cell membrane</keyword>
<feature type="transmembrane region" description="Helical" evidence="8">
    <location>
        <begin position="29"/>
        <end position="50"/>
    </location>
</feature>
<dbReference type="RefSeq" id="WP_111169077.1">
    <property type="nucleotide sequence ID" value="NZ_POUA01000164.1"/>
</dbReference>
<keyword evidence="5 8" id="KW-1133">Transmembrane helix</keyword>
<dbReference type="GO" id="GO:0005886">
    <property type="term" value="C:plasma membrane"/>
    <property type="evidence" value="ECO:0007669"/>
    <property type="project" value="UniProtKB-SubCell"/>
</dbReference>
<evidence type="ECO:0000256" key="1">
    <source>
        <dbReference type="ARBA" id="ARBA00004651"/>
    </source>
</evidence>
<dbReference type="Proteomes" id="UP000248544">
    <property type="component" value="Unassembled WGS sequence"/>
</dbReference>
<dbReference type="Gene3D" id="1.10.3730.20">
    <property type="match status" value="1"/>
</dbReference>
<dbReference type="FunFam" id="1.10.3730.20:FF:000001">
    <property type="entry name" value="Quaternary ammonium compound resistance transporter SugE"/>
    <property type="match status" value="1"/>
</dbReference>
<proteinExistence type="inferred from homology"/>
<reference evidence="9 10" key="1">
    <citation type="submission" date="2018-01" db="EMBL/GenBank/DDBJ databases">
        <title>Draft genome sequence of Sphaerisporangium sp. 7K107.</title>
        <authorList>
            <person name="Sahin N."/>
            <person name="Saygin H."/>
            <person name="Ay H."/>
        </authorList>
    </citation>
    <scope>NUCLEOTIDE SEQUENCE [LARGE SCALE GENOMIC DNA]</scope>
    <source>
        <strain evidence="9 10">7K107</strain>
    </source>
</reference>
<evidence type="ECO:0000256" key="2">
    <source>
        <dbReference type="ARBA" id="ARBA00022448"/>
    </source>
</evidence>
<comment type="caution">
    <text evidence="9">The sequence shown here is derived from an EMBL/GenBank/DDBJ whole genome shotgun (WGS) entry which is preliminary data.</text>
</comment>
<keyword evidence="10" id="KW-1185">Reference proteome</keyword>
<keyword evidence="2" id="KW-0813">Transport</keyword>
<dbReference type="GO" id="GO:0022857">
    <property type="term" value="F:transmembrane transporter activity"/>
    <property type="evidence" value="ECO:0007669"/>
    <property type="project" value="InterPro"/>
</dbReference>
<organism evidence="9 10">
    <name type="scientific">Spongiactinospora gelatinilytica</name>
    <dbReference type="NCBI Taxonomy" id="2666298"/>
    <lineage>
        <taxon>Bacteria</taxon>
        <taxon>Bacillati</taxon>
        <taxon>Actinomycetota</taxon>
        <taxon>Actinomycetes</taxon>
        <taxon>Streptosporangiales</taxon>
        <taxon>Streptosporangiaceae</taxon>
        <taxon>Spongiactinospora</taxon>
    </lineage>
</organism>
<accession>A0A2W2G1N3</accession>
<dbReference type="InterPro" id="IPR037185">
    <property type="entry name" value="EmrE-like"/>
</dbReference>
<dbReference type="Pfam" id="PF00893">
    <property type="entry name" value="Multi_Drug_Res"/>
    <property type="match status" value="1"/>
</dbReference>